<dbReference type="GO" id="GO:0033699">
    <property type="term" value="F:DNA 5'-adenosine monophosphate hydrolase activity"/>
    <property type="evidence" value="ECO:0007669"/>
    <property type="project" value="TreeGrafter"/>
</dbReference>
<accession>A0A5J4YXF9</accession>
<dbReference type="GO" id="GO:0003725">
    <property type="term" value="F:double-stranded RNA binding"/>
    <property type="evidence" value="ECO:0007669"/>
    <property type="project" value="TreeGrafter"/>
</dbReference>
<evidence type="ECO:0000313" key="4">
    <source>
        <dbReference type="Proteomes" id="UP000324585"/>
    </source>
</evidence>
<dbReference type="AlphaFoldDB" id="A0A5J4YXF9"/>
<feature type="domain" description="Aprataxin C2HE/C2H2/C2HC zinc finger" evidence="2">
    <location>
        <begin position="193"/>
        <end position="253"/>
    </location>
</feature>
<keyword evidence="4" id="KW-1185">Reference proteome</keyword>
<dbReference type="SUPFAM" id="SSF54197">
    <property type="entry name" value="HIT-like"/>
    <property type="match status" value="1"/>
</dbReference>
<dbReference type="GO" id="GO:0005634">
    <property type="term" value="C:nucleus"/>
    <property type="evidence" value="ECO:0007669"/>
    <property type="project" value="TreeGrafter"/>
</dbReference>
<dbReference type="Pfam" id="PF16278">
    <property type="entry name" value="zf-C2HE"/>
    <property type="match status" value="1"/>
</dbReference>
<reference evidence="4" key="1">
    <citation type="journal article" date="2019" name="Nat. Commun.">
        <title>Expansion of phycobilisome linker gene families in mesophilic red algae.</title>
        <authorList>
            <person name="Lee J."/>
            <person name="Kim D."/>
            <person name="Bhattacharya D."/>
            <person name="Yoon H.S."/>
        </authorList>
    </citation>
    <scope>NUCLEOTIDE SEQUENCE [LARGE SCALE GENOMIC DNA]</scope>
    <source>
        <strain evidence="4">CCMP 1328</strain>
    </source>
</reference>
<dbReference type="OrthoDB" id="3512845at2759"/>
<dbReference type="EMBL" id="VRMN01000003">
    <property type="protein sequence ID" value="KAA8495354.1"/>
    <property type="molecule type" value="Genomic_DNA"/>
</dbReference>
<comment type="caution">
    <text evidence="3">The sequence shown here is derived from an EMBL/GenBank/DDBJ whole genome shotgun (WGS) entry which is preliminary data.</text>
</comment>
<dbReference type="PANTHER" id="PTHR12486">
    <property type="entry name" value="APRATAXIN-RELATED"/>
    <property type="match status" value="1"/>
</dbReference>
<evidence type="ECO:0000259" key="2">
    <source>
        <dbReference type="Pfam" id="PF16278"/>
    </source>
</evidence>
<proteinExistence type="predicted"/>
<feature type="compositionally biased region" description="Basic and acidic residues" evidence="1">
    <location>
        <begin position="1"/>
        <end position="12"/>
    </location>
</feature>
<evidence type="ECO:0000256" key="1">
    <source>
        <dbReference type="SAM" id="MobiDB-lite"/>
    </source>
</evidence>
<dbReference type="PANTHER" id="PTHR12486:SF4">
    <property type="entry name" value="APRATAXIN"/>
    <property type="match status" value="1"/>
</dbReference>
<dbReference type="GO" id="GO:0000012">
    <property type="term" value="P:single strand break repair"/>
    <property type="evidence" value="ECO:0007669"/>
    <property type="project" value="TreeGrafter"/>
</dbReference>
<dbReference type="Pfam" id="PF11969">
    <property type="entry name" value="DcpS_C"/>
    <property type="match status" value="1"/>
</dbReference>
<sequence>MSKSDQDMKRAFSTEVNVSASAEPGVDGTSSTGSSRKKQLKFGDDGQLVDATTSEEPQGTKRRTDAASGGGYWKTALTQKSKLRVLHQGKDFFAIKDIYPKAHQHLLLVSELQGLNSVWDLNTAEHLDHLKNMLEYGKSLGHKFPGDCVRVVPFVRIGLHAIPSCIPLHIHVISQDCDSGWMKSKKHYNSFKEPFFLDLEWIIEHMEAEPPLALTDVLMKKENYEEALKAPLTCHRCGKSLENMPKVKWHVKRCSSAFSSPYVYGWPSPVPKA</sequence>
<organism evidence="3 4">
    <name type="scientific">Porphyridium purpureum</name>
    <name type="common">Red alga</name>
    <name type="synonym">Porphyridium cruentum</name>
    <dbReference type="NCBI Taxonomy" id="35688"/>
    <lineage>
        <taxon>Eukaryota</taxon>
        <taxon>Rhodophyta</taxon>
        <taxon>Bangiophyceae</taxon>
        <taxon>Porphyridiales</taxon>
        <taxon>Porphyridiaceae</taxon>
        <taxon>Porphyridium</taxon>
    </lineage>
</organism>
<dbReference type="Proteomes" id="UP000324585">
    <property type="component" value="Unassembled WGS sequence"/>
</dbReference>
<evidence type="ECO:0000313" key="3">
    <source>
        <dbReference type="EMBL" id="KAA8495354.1"/>
    </source>
</evidence>
<dbReference type="InterPro" id="IPR036265">
    <property type="entry name" value="HIT-like_sf"/>
</dbReference>
<protein>
    <submittedName>
        <fullName evidence="3">Aprataxin</fullName>
    </submittedName>
</protein>
<dbReference type="GO" id="GO:0003697">
    <property type="term" value="F:single-stranded DNA binding"/>
    <property type="evidence" value="ECO:0007669"/>
    <property type="project" value="TreeGrafter"/>
</dbReference>
<dbReference type="OMA" id="KSHIQSC"/>
<name>A0A5J4YXF9_PORPP</name>
<dbReference type="GO" id="GO:0030983">
    <property type="term" value="F:mismatched DNA binding"/>
    <property type="evidence" value="ECO:0007669"/>
    <property type="project" value="TreeGrafter"/>
</dbReference>
<dbReference type="InterPro" id="IPR032566">
    <property type="entry name" value="Znf-C2HE"/>
</dbReference>
<feature type="region of interest" description="Disordered" evidence="1">
    <location>
        <begin position="1"/>
        <end position="69"/>
    </location>
</feature>
<dbReference type="GO" id="GO:1990165">
    <property type="term" value="F:single-strand break-containing DNA binding"/>
    <property type="evidence" value="ECO:0007669"/>
    <property type="project" value="TreeGrafter"/>
</dbReference>
<gene>
    <name evidence="3" type="ORF">FVE85_1509</name>
</gene>
<dbReference type="Gene3D" id="3.30.428.10">
    <property type="entry name" value="HIT-like"/>
    <property type="match status" value="1"/>
</dbReference>